<evidence type="ECO:0000256" key="2">
    <source>
        <dbReference type="ARBA" id="ARBA00023002"/>
    </source>
</evidence>
<dbReference type="EMBL" id="MGGM01000033">
    <property type="protein sequence ID" value="OGM28188.1"/>
    <property type="molecule type" value="Genomic_DNA"/>
</dbReference>
<comment type="caution">
    <text evidence="3">The sequence shown here is derived from an EMBL/GenBank/DDBJ whole genome shotgun (WGS) entry which is preliminary data.</text>
</comment>
<dbReference type="Gene3D" id="1.10.1530.10">
    <property type="match status" value="1"/>
</dbReference>
<dbReference type="InterPro" id="IPR043144">
    <property type="entry name" value="Mal/L-sulf/L-lact_DH-like_ah"/>
</dbReference>
<reference evidence="3 4" key="1">
    <citation type="journal article" date="2016" name="Nat. Commun.">
        <title>Thousands of microbial genomes shed light on interconnected biogeochemical processes in an aquifer system.</title>
        <authorList>
            <person name="Anantharaman K."/>
            <person name="Brown C.T."/>
            <person name="Hug L.A."/>
            <person name="Sharon I."/>
            <person name="Castelle C.J."/>
            <person name="Probst A.J."/>
            <person name="Thomas B.C."/>
            <person name="Singh A."/>
            <person name="Wilkins M.J."/>
            <person name="Karaoz U."/>
            <person name="Brodie E.L."/>
            <person name="Williams K.H."/>
            <person name="Hubbard S.S."/>
            <person name="Banfield J.F."/>
        </authorList>
    </citation>
    <scope>NUCLEOTIDE SEQUENCE [LARGE SCALE GENOMIC DNA]</scope>
</reference>
<evidence type="ECO:0000313" key="4">
    <source>
        <dbReference type="Proteomes" id="UP000177263"/>
    </source>
</evidence>
<protein>
    <recommendedName>
        <fullName evidence="5">Lactate dehydrogenase</fullName>
    </recommendedName>
</protein>
<accession>A0A1F7YNL3</accession>
<gene>
    <name evidence="3" type="ORF">A2801_04115</name>
</gene>
<evidence type="ECO:0008006" key="5">
    <source>
        <dbReference type="Google" id="ProtNLM"/>
    </source>
</evidence>
<comment type="similarity">
    <text evidence="1">Belongs to the LDH2/MDH2 oxidoreductase family.</text>
</comment>
<sequence length="326" mass="34899">MKITVTELQNLTKKALAKQGFSPKEAKVISGILLYAQLRGNNQGVVKLIGNGIPQRLVAKPPKVVKETPVSALLDGRKTHAMLVMDKVANMAIAKAKKSGIGIVGNFNTDESTGALGYYVTKIANKGFIGIAYASAPFQTTAPYGSTEARYCTNPMAYGIPTQNDPIVLDMSTSAMAYYGLIQAKTAGNKVGKDIGYGKNGTITDDPAEIMAGAIKTFGEHKGSGLALVVQIFAGAFVRADSFDNSSDNAGNLVMAIDPNILTPKKAFNKEVSSIIKRVKSARKQKGVTEILVPGERGNRFYNSVMKSGKIEIEDNLYKELQKVNE</sequence>
<dbReference type="Pfam" id="PF02615">
    <property type="entry name" value="Ldh_2"/>
    <property type="match status" value="1"/>
</dbReference>
<dbReference type="AlphaFoldDB" id="A0A1F7YNL3"/>
<dbReference type="PANTHER" id="PTHR11091:SF0">
    <property type="entry name" value="MALATE DEHYDROGENASE"/>
    <property type="match status" value="1"/>
</dbReference>
<proteinExistence type="inferred from homology"/>
<dbReference type="InterPro" id="IPR003767">
    <property type="entry name" value="Malate/L-lactate_DH-like"/>
</dbReference>
<evidence type="ECO:0000256" key="1">
    <source>
        <dbReference type="ARBA" id="ARBA00006056"/>
    </source>
</evidence>
<organism evidence="3 4">
    <name type="scientific">Candidatus Woesebacteria bacterium RIFCSPHIGHO2_01_FULL_41_10</name>
    <dbReference type="NCBI Taxonomy" id="1802500"/>
    <lineage>
        <taxon>Bacteria</taxon>
        <taxon>Candidatus Woeseibacteriota</taxon>
    </lineage>
</organism>
<dbReference type="STRING" id="1802500.A2801_04115"/>
<dbReference type="InterPro" id="IPR036111">
    <property type="entry name" value="Mal/L-sulfo/L-lacto_DH-like_sf"/>
</dbReference>
<dbReference type="Gene3D" id="3.30.1370.60">
    <property type="entry name" value="Hypothetical oxidoreductase yiak, domain 2"/>
    <property type="match status" value="1"/>
</dbReference>
<dbReference type="Proteomes" id="UP000177263">
    <property type="component" value="Unassembled WGS sequence"/>
</dbReference>
<keyword evidence="2" id="KW-0560">Oxidoreductase</keyword>
<dbReference type="InterPro" id="IPR043143">
    <property type="entry name" value="Mal/L-sulf/L-lact_DH-like_NADP"/>
</dbReference>
<dbReference type="SUPFAM" id="SSF89733">
    <property type="entry name" value="L-sulfolactate dehydrogenase-like"/>
    <property type="match status" value="1"/>
</dbReference>
<dbReference type="GO" id="GO:0016491">
    <property type="term" value="F:oxidoreductase activity"/>
    <property type="evidence" value="ECO:0007669"/>
    <property type="project" value="UniProtKB-KW"/>
</dbReference>
<evidence type="ECO:0000313" key="3">
    <source>
        <dbReference type="EMBL" id="OGM28188.1"/>
    </source>
</evidence>
<name>A0A1F7YNL3_9BACT</name>
<dbReference type="PANTHER" id="PTHR11091">
    <property type="entry name" value="OXIDOREDUCTASE-RELATED"/>
    <property type="match status" value="1"/>
</dbReference>